<accession>A0A6P0BG48</accession>
<name>A0A6P0BG48_RHILE</name>
<comment type="caution">
    <text evidence="1">The sequence shown here is derived from an EMBL/GenBank/DDBJ whole genome shotgun (WGS) entry which is preliminary data.</text>
</comment>
<dbReference type="Proteomes" id="UP000471560">
    <property type="component" value="Unassembled WGS sequence"/>
</dbReference>
<organism evidence="1 2">
    <name type="scientific">Rhizobium leguminosarum</name>
    <dbReference type="NCBI Taxonomy" id="384"/>
    <lineage>
        <taxon>Bacteria</taxon>
        <taxon>Pseudomonadati</taxon>
        <taxon>Pseudomonadota</taxon>
        <taxon>Alphaproteobacteria</taxon>
        <taxon>Hyphomicrobiales</taxon>
        <taxon>Rhizobiaceae</taxon>
        <taxon>Rhizobium/Agrobacterium group</taxon>
        <taxon>Rhizobium</taxon>
    </lineage>
</organism>
<dbReference type="EMBL" id="WUEZ01000076">
    <property type="protein sequence ID" value="NEI38957.1"/>
    <property type="molecule type" value="Genomic_DNA"/>
</dbReference>
<gene>
    <name evidence="1" type="ORF">GR204_34355</name>
</gene>
<evidence type="ECO:0000313" key="1">
    <source>
        <dbReference type="EMBL" id="NEI38957.1"/>
    </source>
</evidence>
<sequence length="270" mass="28983">MRVQSLQLAVVAMVRLFAFFALLIGTVSPVVAQGVPAFCDIQRLESAPDQEATNDLRYKSYGNYCEGFDPQLVSNKAKVAIEIISMTVGPVDFDPSATKVFVAAAVKNVGPVSVQFRSAQNFDSYRLDTELKEGTVFEWNPSRVFAKTIFKPATLGFLGTIGDSIVPLVVTNGGAPNLSALPSQLYIWLKPHQALNDLQWRWLDSVAGQCVQGSTTFQAIAAVPEIASAAPRFFSLPMSSGTSHCIEISAIDSKGKAVPGTVALLVLPSQ</sequence>
<protein>
    <submittedName>
        <fullName evidence="1">Uncharacterized protein</fullName>
    </submittedName>
</protein>
<proteinExistence type="predicted"/>
<dbReference type="AlphaFoldDB" id="A0A6P0BG48"/>
<dbReference type="RefSeq" id="WP_164579385.1">
    <property type="nucleotide sequence ID" value="NZ_WUEZ01000076.1"/>
</dbReference>
<evidence type="ECO:0000313" key="2">
    <source>
        <dbReference type="Proteomes" id="UP000471560"/>
    </source>
</evidence>
<reference evidence="1 2" key="1">
    <citation type="submission" date="2019-12" db="EMBL/GenBank/DDBJ databases">
        <title>Rhizobium genotypes associated with high levels of biological nitrogen fixation by grain legumes in a temperate-maritime cropping system.</title>
        <authorList>
            <person name="Maluk M."/>
            <person name="Francesc Ferrando Molina F."/>
            <person name="Lopez Del Egido L."/>
            <person name="Lafos M."/>
            <person name="Langarica-Fuentes A."/>
            <person name="Gebre Yohannes G."/>
            <person name="Young M.W."/>
            <person name="Martin P."/>
            <person name="Gantlett R."/>
            <person name="Kenicer G."/>
            <person name="Hawes C."/>
            <person name="Begg G.S."/>
            <person name="Quilliam R.S."/>
            <person name="Squire G.R."/>
            <person name="Poole P.S."/>
            <person name="Young P.W."/>
            <person name="Iannetta P.M."/>
            <person name="James E.K."/>
        </authorList>
    </citation>
    <scope>NUCLEOTIDE SEQUENCE [LARGE SCALE GENOMIC DNA]</scope>
    <source>
        <strain evidence="1 2">JHI1096</strain>
    </source>
</reference>